<accession>A0A6C0LDK4</accession>
<evidence type="ECO:0000259" key="1">
    <source>
        <dbReference type="PROSITE" id="PS50830"/>
    </source>
</evidence>
<evidence type="ECO:0000313" key="2">
    <source>
        <dbReference type="EMBL" id="QHU28527.1"/>
    </source>
</evidence>
<dbReference type="Pfam" id="PF00565">
    <property type="entry name" value="SNase"/>
    <property type="match status" value="1"/>
</dbReference>
<protein>
    <recommendedName>
        <fullName evidence="1">TNase-like domain-containing protein</fullName>
    </recommendedName>
</protein>
<dbReference type="Gene3D" id="2.40.50.90">
    <property type="match status" value="1"/>
</dbReference>
<sequence>MYKRFLIPIQWKQTTAFVPPVSRGQVIKVYDGDTITIASKIAIPNSPLYRFSVRLHGLDAPEIRGKTQEEKEAAIISRDKLANLVLHQMVTLKNTGTEKYGRVLADVYLDTLHINQWLLQNKLAVPYDGGSKTPFSLQNFTQFL</sequence>
<proteinExistence type="predicted"/>
<dbReference type="InterPro" id="IPR035437">
    <property type="entry name" value="SNase_OB-fold_sf"/>
</dbReference>
<dbReference type="PROSITE" id="PS50830">
    <property type="entry name" value="TNASE_3"/>
    <property type="match status" value="1"/>
</dbReference>
<dbReference type="SUPFAM" id="SSF50199">
    <property type="entry name" value="Staphylococcal nuclease"/>
    <property type="match status" value="1"/>
</dbReference>
<name>A0A6C0LDK4_9ZZZZ</name>
<dbReference type="SMART" id="SM00318">
    <property type="entry name" value="SNc"/>
    <property type="match status" value="1"/>
</dbReference>
<dbReference type="AlphaFoldDB" id="A0A6C0LDK4"/>
<organism evidence="2">
    <name type="scientific">viral metagenome</name>
    <dbReference type="NCBI Taxonomy" id="1070528"/>
    <lineage>
        <taxon>unclassified sequences</taxon>
        <taxon>metagenomes</taxon>
        <taxon>organismal metagenomes</taxon>
    </lineage>
</organism>
<dbReference type="EMBL" id="MN740472">
    <property type="protein sequence ID" value="QHU28527.1"/>
    <property type="molecule type" value="Genomic_DNA"/>
</dbReference>
<reference evidence="2" key="1">
    <citation type="journal article" date="2020" name="Nature">
        <title>Giant virus diversity and host interactions through global metagenomics.</title>
        <authorList>
            <person name="Schulz F."/>
            <person name="Roux S."/>
            <person name="Paez-Espino D."/>
            <person name="Jungbluth S."/>
            <person name="Walsh D.A."/>
            <person name="Denef V.J."/>
            <person name="McMahon K.D."/>
            <person name="Konstantinidis K.T."/>
            <person name="Eloe-Fadrosh E.A."/>
            <person name="Kyrpides N.C."/>
            <person name="Woyke T."/>
        </authorList>
    </citation>
    <scope>NUCLEOTIDE SEQUENCE</scope>
    <source>
        <strain evidence="2">GVMAG-M-3300027770-73</strain>
    </source>
</reference>
<feature type="domain" description="TNase-like" evidence="1">
    <location>
        <begin position="20"/>
        <end position="144"/>
    </location>
</feature>
<dbReference type="InterPro" id="IPR016071">
    <property type="entry name" value="Staphylococal_nuclease_OB-fold"/>
</dbReference>